<dbReference type="PATRIC" id="fig|679936.5.peg.1460"/>
<gene>
    <name evidence="1" type="ordered locus">Sulac_1394</name>
</gene>
<reference evidence="1 2" key="2">
    <citation type="journal article" date="2012" name="Stand. Genomic Sci.">
        <title>Complete genome sequence of the moderately thermophilic mineral-sulfide-oxidizing firmicute Sulfobacillus acidophilus type strain (NAL(T)).</title>
        <authorList>
            <person name="Anderson I."/>
            <person name="Chertkov O."/>
            <person name="Chen A."/>
            <person name="Saunders E."/>
            <person name="Lapidus A."/>
            <person name="Nolan M."/>
            <person name="Lucas S."/>
            <person name="Hammon N."/>
            <person name="Deshpande S."/>
            <person name="Cheng J.F."/>
            <person name="Han C."/>
            <person name="Tapia R."/>
            <person name="Goodwin L.A."/>
            <person name="Pitluck S."/>
            <person name="Liolios K."/>
            <person name="Pagani I."/>
            <person name="Ivanova N."/>
            <person name="Mikhailova N."/>
            <person name="Pati A."/>
            <person name="Palaniappan K."/>
            <person name="Land M."/>
            <person name="Pan C."/>
            <person name="Rohde M."/>
            <person name="Pukall R."/>
            <person name="Goker M."/>
            <person name="Detter J.C."/>
            <person name="Woyke T."/>
            <person name="Bristow J."/>
            <person name="Eisen J.A."/>
            <person name="Markowitz V."/>
            <person name="Hugenholtz P."/>
            <person name="Kyrpides N.C."/>
            <person name="Klenk H.P."/>
            <person name="Mavromatis K."/>
        </authorList>
    </citation>
    <scope>NUCLEOTIDE SEQUENCE [LARGE SCALE GENOMIC DNA]</scope>
    <source>
        <strain evidence="2">ATCC 700253 / DSM 10332 / NAL</strain>
    </source>
</reference>
<dbReference type="KEGG" id="sap:Sulac_1394"/>
<dbReference type="Gene3D" id="3.30.450.40">
    <property type="match status" value="1"/>
</dbReference>
<dbReference type="Proteomes" id="UP000005439">
    <property type="component" value="Chromosome"/>
</dbReference>
<evidence type="ECO:0008006" key="3">
    <source>
        <dbReference type="Google" id="ProtNLM"/>
    </source>
</evidence>
<dbReference type="AlphaFoldDB" id="G8TWJ3"/>
<organism evidence="1 2">
    <name type="scientific">Sulfobacillus acidophilus (strain ATCC 700253 / DSM 10332 / NAL)</name>
    <dbReference type="NCBI Taxonomy" id="679936"/>
    <lineage>
        <taxon>Bacteria</taxon>
        <taxon>Bacillati</taxon>
        <taxon>Bacillota</taxon>
        <taxon>Clostridia</taxon>
        <taxon>Eubacteriales</taxon>
        <taxon>Clostridiales Family XVII. Incertae Sedis</taxon>
        <taxon>Sulfobacillus</taxon>
    </lineage>
</organism>
<accession>G8TWJ3</accession>
<dbReference type="EMBL" id="CP003179">
    <property type="protein sequence ID" value="AEW04891.1"/>
    <property type="molecule type" value="Genomic_DNA"/>
</dbReference>
<reference evidence="2" key="1">
    <citation type="submission" date="2011-12" db="EMBL/GenBank/DDBJ databases">
        <title>The complete genome of chromosome of Sulfobacillus acidophilus DSM 10332.</title>
        <authorList>
            <person name="Lucas S."/>
            <person name="Han J."/>
            <person name="Lapidus A."/>
            <person name="Bruce D."/>
            <person name="Goodwin L."/>
            <person name="Pitluck S."/>
            <person name="Peters L."/>
            <person name="Kyrpides N."/>
            <person name="Mavromatis K."/>
            <person name="Ivanova N."/>
            <person name="Mikhailova N."/>
            <person name="Chertkov O."/>
            <person name="Saunders E."/>
            <person name="Detter J.C."/>
            <person name="Tapia R."/>
            <person name="Han C."/>
            <person name="Land M."/>
            <person name="Hauser L."/>
            <person name="Markowitz V."/>
            <person name="Cheng J.-F."/>
            <person name="Hugenholtz P."/>
            <person name="Woyke T."/>
            <person name="Wu D."/>
            <person name="Pukall R."/>
            <person name="Gehrich-Schroeter G."/>
            <person name="Schneider S."/>
            <person name="Klenk H.-P."/>
            <person name="Eisen J.A."/>
        </authorList>
    </citation>
    <scope>NUCLEOTIDE SEQUENCE [LARGE SCALE GENOMIC DNA]</scope>
    <source>
        <strain evidence="2">ATCC 700253 / DSM 10332 / NAL</strain>
    </source>
</reference>
<proteinExistence type="predicted"/>
<keyword evidence="2" id="KW-1185">Reference proteome</keyword>
<evidence type="ECO:0000313" key="2">
    <source>
        <dbReference type="Proteomes" id="UP000005439"/>
    </source>
</evidence>
<sequence>MELWRHIHRTPANPGDLRRIVALPQTPWIARWNLLTEAVVGWLGPDSGTTIWIPETIPGSLWVAAHAGIFHQGLVGWGEGPVGLAARERSNQWFEGLSAESELPYPVRQILAIPVLVAGQLALVWEVRHRQPDGLGLVEAEELVQIAALMSEELKQEQMGGHR</sequence>
<dbReference type="HOGENOM" id="CLU_1626203_0_0_9"/>
<protein>
    <recommendedName>
        <fullName evidence="3">GAF domain-containing protein</fullName>
    </recommendedName>
</protein>
<dbReference type="STRING" id="679936.Sulac_1394"/>
<evidence type="ECO:0000313" key="1">
    <source>
        <dbReference type="EMBL" id="AEW04891.1"/>
    </source>
</evidence>
<dbReference type="SUPFAM" id="SSF55781">
    <property type="entry name" value="GAF domain-like"/>
    <property type="match status" value="1"/>
</dbReference>
<dbReference type="InterPro" id="IPR029016">
    <property type="entry name" value="GAF-like_dom_sf"/>
</dbReference>
<name>G8TWJ3_SULAD</name>